<dbReference type="InterPro" id="IPR016040">
    <property type="entry name" value="NAD(P)-bd_dom"/>
</dbReference>
<accession>A0A9X2L0R0</accession>
<dbReference type="RefSeq" id="WP_255131811.1">
    <property type="nucleotide sequence ID" value="NZ_JANDBC010000001.1"/>
</dbReference>
<dbReference type="Gene3D" id="3.90.25.10">
    <property type="entry name" value="UDP-galactose 4-epimerase, domain 1"/>
    <property type="match status" value="1"/>
</dbReference>
<proteinExistence type="inferred from homology"/>
<keyword evidence="5" id="KW-0520">NAD</keyword>
<evidence type="ECO:0000256" key="6">
    <source>
        <dbReference type="ARBA" id="ARBA00023239"/>
    </source>
</evidence>
<protein>
    <recommendedName>
        <fullName evidence="4 7">dTDP-glucose 4,6-dehydratase</fullName>
        <ecNumber evidence="4 7">4.2.1.46</ecNumber>
    </recommendedName>
</protein>
<evidence type="ECO:0000256" key="4">
    <source>
        <dbReference type="ARBA" id="ARBA00011990"/>
    </source>
</evidence>
<dbReference type="InterPro" id="IPR005888">
    <property type="entry name" value="dTDP_Gluc_deHydtase"/>
</dbReference>
<evidence type="ECO:0000256" key="1">
    <source>
        <dbReference type="ARBA" id="ARBA00001539"/>
    </source>
</evidence>
<reference evidence="9" key="1">
    <citation type="submission" date="2022-06" db="EMBL/GenBank/DDBJ databases">
        <title>Gracilimonas sp. CAU 1638 isolated from sea sediment.</title>
        <authorList>
            <person name="Kim W."/>
        </authorList>
    </citation>
    <scope>NUCLEOTIDE SEQUENCE</scope>
    <source>
        <strain evidence="9">CAU 1638</strain>
    </source>
</reference>
<evidence type="ECO:0000313" key="9">
    <source>
        <dbReference type="EMBL" id="MCP9290073.1"/>
    </source>
</evidence>
<dbReference type="InterPro" id="IPR036291">
    <property type="entry name" value="NAD(P)-bd_dom_sf"/>
</dbReference>
<keyword evidence="6 7" id="KW-0456">Lyase</keyword>
<dbReference type="EC" id="4.2.1.46" evidence="4 7"/>
<evidence type="ECO:0000259" key="8">
    <source>
        <dbReference type="Pfam" id="PF16363"/>
    </source>
</evidence>
<evidence type="ECO:0000313" key="10">
    <source>
        <dbReference type="Proteomes" id="UP001139125"/>
    </source>
</evidence>
<dbReference type="CDD" id="cd05246">
    <property type="entry name" value="dTDP_GD_SDR_e"/>
    <property type="match status" value="1"/>
</dbReference>
<dbReference type="Gene3D" id="3.40.50.720">
    <property type="entry name" value="NAD(P)-binding Rossmann-like Domain"/>
    <property type="match status" value="1"/>
</dbReference>
<evidence type="ECO:0000256" key="5">
    <source>
        <dbReference type="ARBA" id="ARBA00023027"/>
    </source>
</evidence>
<sequence length="335" mass="38451">MRIIVTGGAGFIGSNLILRLTEDHPDWEIYNLDKLTYASDQSYLKSLKDSGRYYFKKVDLVNRNEVHDIVQTFKPQGVFHLAAESHVDNSIQGPEPFIQSNIVGTFNILEECRLLWKDDEEEWKNNRFLHVSTDEVYGELEDEDGFFTEETPYAPNSPYSASKAGSDMIVRAYYHTYGMNVVTTNCSNNYGPHQHDEKLIPVVIRSAINHEKIPVYGKGENVRDWLFVHNHCDALDVAFNKGKAGETYTIGGNNEWKNIDLVRKICDILNEEVGNGPDGDYKNLITFVTDRLGHDFRYAIDASKIKNELGWEPSQDFDGMLRQTILWYVEKYNSK</sequence>
<dbReference type="GO" id="GO:0008460">
    <property type="term" value="F:dTDP-glucose 4,6-dehydratase activity"/>
    <property type="evidence" value="ECO:0007669"/>
    <property type="project" value="UniProtKB-EC"/>
</dbReference>
<dbReference type="Proteomes" id="UP001139125">
    <property type="component" value="Unassembled WGS sequence"/>
</dbReference>
<comment type="cofactor">
    <cofactor evidence="2 7">
        <name>NAD(+)</name>
        <dbReference type="ChEBI" id="CHEBI:57540"/>
    </cofactor>
</comment>
<comment type="similarity">
    <text evidence="3 7">Belongs to the NAD(P)-dependent epimerase/dehydratase family. dTDP-glucose dehydratase subfamily.</text>
</comment>
<feature type="domain" description="NAD(P)-binding" evidence="8">
    <location>
        <begin position="4"/>
        <end position="324"/>
    </location>
</feature>
<dbReference type="Pfam" id="PF16363">
    <property type="entry name" value="GDP_Man_Dehyd"/>
    <property type="match status" value="1"/>
</dbReference>
<dbReference type="NCBIfam" id="TIGR01181">
    <property type="entry name" value="dTDP_gluc_dehyt"/>
    <property type="match status" value="1"/>
</dbReference>
<evidence type="ECO:0000256" key="7">
    <source>
        <dbReference type="RuleBase" id="RU004473"/>
    </source>
</evidence>
<comment type="catalytic activity">
    <reaction evidence="1 7">
        <text>dTDP-alpha-D-glucose = dTDP-4-dehydro-6-deoxy-alpha-D-glucose + H2O</text>
        <dbReference type="Rhea" id="RHEA:17221"/>
        <dbReference type="ChEBI" id="CHEBI:15377"/>
        <dbReference type="ChEBI" id="CHEBI:57477"/>
        <dbReference type="ChEBI" id="CHEBI:57649"/>
        <dbReference type="EC" id="4.2.1.46"/>
    </reaction>
</comment>
<dbReference type="PANTHER" id="PTHR43000">
    <property type="entry name" value="DTDP-D-GLUCOSE 4,6-DEHYDRATASE-RELATED"/>
    <property type="match status" value="1"/>
</dbReference>
<evidence type="ECO:0000256" key="3">
    <source>
        <dbReference type="ARBA" id="ARBA00008178"/>
    </source>
</evidence>
<comment type="caution">
    <text evidence="9">The sequence shown here is derived from an EMBL/GenBank/DDBJ whole genome shotgun (WGS) entry which is preliminary data.</text>
</comment>
<dbReference type="SUPFAM" id="SSF51735">
    <property type="entry name" value="NAD(P)-binding Rossmann-fold domains"/>
    <property type="match status" value="1"/>
</dbReference>
<keyword evidence="10" id="KW-1185">Reference proteome</keyword>
<organism evidence="9 10">
    <name type="scientific">Gracilimonas sediminicola</name>
    <dbReference type="NCBI Taxonomy" id="2952158"/>
    <lineage>
        <taxon>Bacteria</taxon>
        <taxon>Pseudomonadati</taxon>
        <taxon>Balneolota</taxon>
        <taxon>Balneolia</taxon>
        <taxon>Balneolales</taxon>
        <taxon>Balneolaceae</taxon>
        <taxon>Gracilimonas</taxon>
    </lineage>
</organism>
<dbReference type="EMBL" id="JANDBC010000001">
    <property type="protein sequence ID" value="MCP9290073.1"/>
    <property type="molecule type" value="Genomic_DNA"/>
</dbReference>
<gene>
    <name evidence="9" type="primary">rfbB</name>
    <name evidence="9" type="ORF">NM125_00605</name>
</gene>
<evidence type="ECO:0000256" key="2">
    <source>
        <dbReference type="ARBA" id="ARBA00001911"/>
    </source>
</evidence>
<name>A0A9X2L0R0_9BACT</name>
<dbReference type="GO" id="GO:0009225">
    <property type="term" value="P:nucleotide-sugar metabolic process"/>
    <property type="evidence" value="ECO:0007669"/>
    <property type="project" value="InterPro"/>
</dbReference>
<dbReference type="AlphaFoldDB" id="A0A9X2L0R0"/>